<evidence type="ECO:0000313" key="3">
    <source>
        <dbReference type="Proteomes" id="UP000283672"/>
    </source>
</evidence>
<reference evidence="2 3" key="1">
    <citation type="submission" date="2018-08" db="EMBL/GenBank/DDBJ databases">
        <title>A genome reference for cultivated species of the human gut microbiota.</title>
        <authorList>
            <person name="Zou Y."/>
            <person name="Xue W."/>
            <person name="Luo G."/>
        </authorList>
    </citation>
    <scope>NUCLEOTIDE SEQUENCE [LARGE SCALE GENOMIC DNA]</scope>
    <source>
        <strain evidence="2 3">AF38-11</strain>
    </source>
</reference>
<dbReference type="Pfam" id="PF13577">
    <property type="entry name" value="SnoaL_4"/>
    <property type="match status" value="1"/>
</dbReference>
<organism evidence="2 3">
    <name type="scientific">Segatella copri</name>
    <dbReference type="NCBI Taxonomy" id="165179"/>
    <lineage>
        <taxon>Bacteria</taxon>
        <taxon>Pseudomonadati</taxon>
        <taxon>Bacteroidota</taxon>
        <taxon>Bacteroidia</taxon>
        <taxon>Bacteroidales</taxon>
        <taxon>Prevotellaceae</taxon>
        <taxon>Segatella</taxon>
    </lineage>
</organism>
<feature type="domain" description="SnoaL-like" evidence="1">
    <location>
        <begin position="12"/>
        <end position="140"/>
    </location>
</feature>
<name>A0AA92VAQ4_9BACT</name>
<gene>
    <name evidence="2" type="ORF">DW026_10320</name>
</gene>
<evidence type="ECO:0000313" key="2">
    <source>
        <dbReference type="EMBL" id="RHL36447.1"/>
    </source>
</evidence>
<protein>
    <submittedName>
        <fullName evidence="2">Nuclear transport factor 2 family protein</fullName>
    </submittedName>
</protein>
<dbReference type="Proteomes" id="UP000283672">
    <property type="component" value="Unassembled WGS sequence"/>
</dbReference>
<dbReference type="AlphaFoldDB" id="A0AA92VAQ4"/>
<comment type="caution">
    <text evidence="2">The sequence shown here is derived from an EMBL/GenBank/DDBJ whole genome shotgun (WGS) entry which is preliminary data.</text>
</comment>
<dbReference type="Gene3D" id="3.10.450.50">
    <property type="match status" value="1"/>
</dbReference>
<sequence>MAKSVKDNKVAELYDRMELKNLVDTFSVLADQKNTEAQKWLFTEDAVVDSYLGDQKVTSLVGRENIGNAFGSYLALFDIVYHINGQQTVKIEGNTAKGVAYCQVVLIGNENGKKMMTTQGVYYDDEYVKQDGKWLIKHRTSHFTWRTQQEYK</sequence>
<dbReference type="SUPFAM" id="SSF54427">
    <property type="entry name" value="NTF2-like"/>
    <property type="match status" value="1"/>
</dbReference>
<dbReference type="InterPro" id="IPR037401">
    <property type="entry name" value="SnoaL-like"/>
</dbReference>
<evidence type="ECO:0000259" key="1">
    <source>
        <dbReference type="Pfam" id="PF13577"/>
    </source>
</evidence>
<proteinExistence type="predicted"/>
<accession>A0AA92VAQ4</accession>
<dbReference type="InterPro" id="IPR032710">
    <property type="entry name" value="NTF2-like_dom_sf"/>
</dbReference>
<dbReference type="EMBL" id="QROP01000026">
    <property type="protein sequence ID" value="RHL36447.1"/>
    <property type="molecule type" value="Genomic_DNA"/>
</dbReference>